<accession>A0A8J3H122</accession>
<dbReference type="GO" id="GO:0008146">
    <property type="term" value="F:sulfotransferase activity"/>
    <property type="evidence" value="ECO:0007669"/>
    <property type="project" value="TreeGrafter"/>
</dbReference>
<dbReference type="RefSeq" id="WP_189681740.1">
    <property type="nucleotide sequence ID" value="NZ_BNCJ01000014.1"/>
</dbReference>
<evidence type="ECO:0000256" key="13">
    <source>
        <dbReference type="SAM" id="Phobius"/>
    </source>
</evidence>
<evidence type="ECO:0000259" key="14">
    <source>
        <dbReference type="Pfam" id="PF00899"/>
    </source>
</evidence>
<evidence type="ECO:0000256" key="7">
    <source>
        <dbReference type="ARBA" id="ARBA00063809"/>
    </source>
</evidence>
<evidence type="ECO:0000313" key="16">
    <source>
        <dbReference type="Proteomes" id="UP000626220"/>
    </source>
</evidence>
<evidence type="ECO:0000256" key="10">
    <source>
        <dbReference type="ARBA" id="ARBA00075110"/>
    </source>
</evidence>
<dbReference type="EMBL" id="BNCJ01000014">
    <property type="protein sequence ID" value="GHF63471.1"/>
    <property type="molecule type" value="Genomic_DNA"/>
</dbReference>
<feature type="transmembrane region" description="Helical" evidence="13">
    <location>
        <begin position="59"/>
        <end position="80"/>
    </location>
</feature>
<protein>
    <recommendedName>
        <fullName evidence="9">Molybdopterin-synthase adenylyltransferase</fullName>
        <ecNumber evidence="8">2.7.7.80</ecNumber>
    </recommendedName>
    <alternativeName>
        <fullName evidence="12">MoaD protein adenylase</fullName>
    </alternativeName>
    <alternativeName>
        <fullName evidence="10">Molybdopterin-converting factor subunit 1 adenylase</fullName>
    </alternativeName>
    <alternativeName>
        <fullName evidence="11">Sulfur carrier protein MoaD adenylyltransferase</fullName>
    </alternativeName>
</protein>
<evidence type="ECO:0000256" key="9">
    <source>
        <dbReference type="ARBA" id="ARBA00073635"/>
    </source>
</evidence>
<evidence type="ECO:0000313" key="15">
    <source>
        <dbReference type="EMBL" id="GHF63471.1"/>
    </source>
</evidence>
<evidence type="ECO:0000256" key="2">
    <source>
        <dbReference type="ARBA" id="ARBA00022679"/>
    </source>
</evidence>
<keyword evidence="16" id="KW-1185">Reference proteome</keyword>
<dbReference type="GO" id="GO:0061605">
    <property type="term" value="F:molybdopterin-synthase adenylyltransferase activity"/>
    <property type="evidence" value="ECO:0007669"/>
    <property type="project" value="UniProtKB-EC"/>
</dbReference>
<dbReference type="InterPro" id="IPR000594">
    <property type="entry name" value="ThiF_NAD_FAD-bd"/>
</dbReference>
<dbReference type="InterPro" id="IPR035985">
    <property type="entry name" value="Ubiquitin-activating_enz"/>
</dbReference>
<evidence type="ECO:0000256" key="6">
    <source>
        <dbReference type="ARBA" id="ARBA00055169"/>
    </source>
</evidence>
<reference evidence="15" key="2">
    <citation type="submission" date="2020-09" db="EMBL/GenBank/DDBJ databases">
        <authorList>
            <person name="Sun Q."/>
            <person name="Kim S."/>
        </authorList>
    </citation>
    <scope>NUCLEOTIDE SEQUENCE</scope>
    <source>
        <strain evidence="15">KCTC 42650</strain>
    </source>
</reference>
<evidence type="ECO:0000256" key="12">
    <source>
        <dbReference type="ARBA" id="ARBA00078531"/>
    </source>
</evidence>
<dbReference type="Pfam" id="PF00899">
    <property type="entry name" value="ThiF"/>
    <property type="match status" value="1"/>
</dbReference>
<dbReference type="PANTHER" id="PTHR10953">
    <property type="entry name" value="UBIQUITIN-ACTIVATING ENZYME E1"/>
    <property type="match status" value="1"/>
</dbReference>
<keyword evidence="13" id="KW-0812">Transmembrane</keyword>
<dbReference type="AlphaFoldDB" id="A0A8J3H122"/>
<evidence type="ECO:0000256" key="1">
    <source>
        <dbReference type="ARBA" id="ARBA00009919"/>
    </source>
</evidence>
<keyword evidence="13" id="KW-1133">Transmembrane helix</keyword>
<keyword evidence="2" id="KW-0808">Transferase</keyword>
<keyword evidence="13" id="KW-0472">Membrane</keyword>
<evidence type="ECO:0000256" key="11">
    <source>
        <dbReference type="ARBA" id="ARBA00075328"/>
    </source>
</evidence>
<comment type="similarity">
    <text evidence="1">Belongs to the HesA/MoeB/ThiF family.</text>
</comment>
<feature type="domain" description="THIF-type NAD/FAD binding fold" evidence="14">
    <location>
        <begin position="105"/>
        <end position="341"/>
    </location>
</feature>
<name>A0A8J3H122_9RHOB</name>
<dbReference type="GO" id="GO:0004792">
    <property type="term" value="F:thiosulfate-cyanide sulfurtransferase activity"/>
    <property type="evidence" value="ECO:0007669"/>
    <property type="project" value="TreeGrafter"/>
</dbReference>
<comment type="catalytic activity">
    <reaction evidence="5">
        <text>[molybdopterin-synthase sulfur-carrier protein]-C-terminal Gly-Gly + ATP + H(+) = [molybdopterin-synthase sulfur-carrier protein]-C-terminal Gly-Gly-AMP + diphosphate</text>
        <dbReference type="Rhea" id="RHEA:43616"/>
        <dbReference type="Rhea" id="RHEA-COMP:12159"/>
        <dbReference type="Rhea" id="RHEA-COMP:12202"/>
        <dbReference type="ChEBI" id="CHEBI:15378"/>
        <dbReference type="ChEBI" id="CHEBI:30616"/>
        <dbReference type="ChEBI" id="CHEBI:33019"/>
        <dbReference type="ChEBI" id="CHEBI:90618"/>
        <dbReference type="ChEBI" id="CHEBI:90778"/>
        <dbReference type="EC" id="2.7.7.80"/>
    </reaction>
</comment>
<gene>
    <name evidence="15" type="ORF">GCM10017056_38420</name>
</gene>
<evidence type="ECO:0000256" key="3">
    <source>
        <dbReference type="ARBA" id="ARBA00022741"/>
    </source>
</evidence>
<dbReference type="NCBIfam" id="NF004281">
    <property type="entry name" value="PRK05690.1"/>
    <property type="match status" value="1"/>
</dbReference>
<comment type="subunit">
    <text evidence="7">Homodimer. Forms a stable heterotetrameric complex of 2 MoeB and 2 MoaD during adenylation of MoaD.</text>
</comment>
<dbReference type="Gene3D" id="3.40.50.720">
    <property type="entry name" value="NAD(P)-binding Rossmann-like Domain"/>
    <property type="match status" value="1"/>
</dbReference>
<dbReference type="SUPFAM" id="SSF69572">
    <property type="entry name" value="Activating enzymes of the ubiquitin-like proteins"/>
    <property type="match status" value="1"/>
</dbReference>
<keyword evidence="4" id="KW-0067">ATP-binding</keyword>
<dbReference type="Proteomes" id="UP000626220">
    <property type="component" value="Unassembled WGS sequence"/>
</dbReference>
<proteinExistence type="inferred from homology"/>
<dbReference type="GO" id="GO:0008641">
    <property type="term" value="F:ubiquitin-like modifier activating enzyme activity"/>
    <property type="evidence" value="ECO:0007669"/>
    <property type="project" value="InterPro"/>
</dbReference>
<sequence>MLAVLAFAAALWGLGILLRVPVAVRVAMLALLYVGVLAAQLALPEGHPLRLATGGSPEAWLILGGVAALGLGYGSLVAALRRRARKAEVKVEKTGTFSEAELERYARHIVLREIGGPGQKKLKQARVLVIGAGGLGAPVLQYLAAGGVGTIGVVDDDVVDNANLQRQVIHRDADIGVPKVFSAEAAMKAQNPHVEVRPYKRRLDEAVAAELFAEYDLILDGTDNFETRYLSNRTAAGLGKPLVSGALSQWEGQLSVFDPARGGPCYECIFPEAPAPGLAPSCAEAGVVGPLPGVIGAMMALEAMKFITGAGAVLRGEMLIYDGLYGETRKIGLHRREGCPVCGGQ</sequence>
<dbReference type="FunFam" id="3.40.50.720:FF:000033">
    <property type="entry name" value="Adenylyltransferase and sulfurtransferase MOCS3"/>
    <property type="match status" value="1"/>
</dbReference>
<evidence type="ECO:0000256" key="5">
    <source>
        <dbReference type="ARBA" id="ARBA00052218"/>
    </source>
</evidence>
<comment type="caution">
    <text evidence="15">The sequence shown here is derived from an EMBL/GenBank/DDBJ whole genome shotgun (WGS) entry which is preliminary data.</text>
</comment>
<organism evidence="15 16">
    <name type="scientific">Seohaeicola zhoushanensis</name>
    <dbReference type="NCBI Taxonomy" id="1569283"/>
    <lineage>
        <taxon>Bacteria</taxon>
        <taxon>Pseudomonadati</taxon>
        <taxon>Pseudomonadota</taxon>
        <taxon>Alphaproteobacteria</taxon>
        <taxon>Rhodobacterales</taxon>
        <taxon>Roseobacteraceae</taxon>
        <taxon>Seohaeicola</taxon>
    </lineage>
</organism>
<dbReference type="EC" id="2.7.7.80" evidence="8"/>
<dbReference type="CDD" id="cd00757">
    <property type="entry name" value="ThiF_MoeB_HesA_family"/>
    <property type="match status" value="1"/>
</dbReference>
<evidence type="ECO:0000256" key="4">
    <source>
        <dbReference type="ARBA" id="ARBA00022840"/>
    </source>
</evidence>
<evidence type="ECO:0000256" key="8">
    <source>
        <dbReference type="ARBA" id="ARBA00066884"/>
    </source>
</evidence>
<dbReference type="PANTHER" id="PTHR10953:SF102">
    <property type="entry name" value="ADENYLYLTRANSFERASE AND SULFURTRANSFERASE MOCS3"/>
    <property type="match status" value="1"/>
</dbReference>
<comment type="function">
    <text evidence="6">Catalyzes the adenylation by ATP of the carboxyl group of the C-terminal glycine of sulfur carrier protein MoaD.</text>
</comment>
<keyword evidence="3" id="KW-0547">Nucleotide-binding</keyword>
<dbReference type="GO" id="GO:0005524">
    <property type="term" value="F:ATP binding"/>
    <property type="evidence" value="ECO:0007669"/>
    <property type="project" value="UniProtKB-KW"/>
</dbReference>
<dbReference type="GO" id="GO:0005829">
    <property type="term" value="C:cytosol"/>
    <property type="evidence" value="ECO:0007669"/>
    <property type="project" value="TreeGrafter"/>
</dbReference>
<reference evidence="15" key="1">
    <citation type="journal article" date="2014" name="Int. J. Syst. Evol. Microbiol.">
        <title>Complete genome sequence of Corynebacterium casei LMG S-19264T (=DSM 44701T), isolated from a smear-ripened cheese.</title>
        <authorList>
            <consortium name="US DOE Joint Genome Institute (JGI-PGF)"/>
            <person name="Walter F."/>
            <person name="Albersmeier A."/>
            <person name="Kalinowski J."/>
            <person name="Ruckert C."/>
        </authorList>
    </citation>
    <scope>NUCLEOTIDE SEQUENCE</scope>
    <source>
        <strain evidence="15">KCTC 42650</strain>
    </source>
</reference>
<dbReference type="InterPro" id="IPR045886">
    <property type="entry name" value="ThiF/MoeB/HesA"/>
</dbReference>